<dbReference type="SMART" id="SM00347">
    <property type="entry name" value="HTH_MARR"/>
    <property type="match status" value="1"/>
</dbReference>
<evidence type="ECO:0000313" key="5">
    <source>
        <dbReference type="EMBL" id="ALR21503.1"/>
    </source>
</evidence>
<dbReference type="InterPro" id="IPR039422">
    <property type="entry name" value="MarR/SlyA-like"/>
</dbReference>
<dbReference type="PANTHER" id="PTHR33164">
    <property type="entry name" value="TRANSCRIPTIONAL REGULATOR, MARR FAMILY"/>
    <property type="match status" value="1"/>
</dbReference>
<evidence type="ECO:0000256" key="2">
    <source>
        <dbReference type="ARBA" id="ARBA00023125"/>
    </source>
</evidence>
<dbReference type="Proteomes" id="UP000056968">
    <property type="component" value="Chromosome"/>
</dbReference>
<dbReference type="SUPFAM" id="SSF46785">
    <property type="entry name" value="Winged helix' DNA-binding domain"/>
    <property type="match status" value="1"/>
</dbReference>
<evidence type="ECO:0000259" key="4">
    <source>
        <dbReference type="PROSITE" id="PS50995"/>
    </source>
</evidence>
<accession>A0A0S3F1E4</accession>
<reference evidence="5 6" key="1">
    <citation type="submission" date="2015-11" db="EMBL/GenBank/DDBJ databases">
        <title>A Two-component Flavoprotein Monooxygenase System MeaXY Responsible for para-Hydroxylation of 2-Methyl-6-ethylaniline and 2,6-Diethylaniline in Sphingobium baderi DE-13.</title>
        <authorList>
            <person name="Cheng M."/>
            <person name="Meng Q."/>
            <person name="Yang Y."/>
            <person name="Chu C."/>
            <person name="Yan X."/>
            <person name="He J."/>
            <person name="Li S."/>
        </authorList>
    </citation>
    <scope>NUCLEOTIDE SEQUENCE [LARGE SCALE GENOMIC DNA]</scope>
    <source>
        <strain evidence="5 6">DE-13</strain>
    </source>
</reference>
<keyword evidence="6" id="KW-1185">Reference proteome</keyword>
<dbReference type="KEGG" id="sbd:ATN00_15595"/>
<proteinExistence type="predicted"/>
<dbReference type="Pfam" id="PF12802">
    <property type="entry name" value="MarR_2"/>
    <property type="match status" value="1"/>
</dbReference>
<dbReference type="PANTHER" id="PTHR33164:SF64">
    <property type="entry name" value="TRANSCRIPTIONAL REGULATOR SLYA"/>
    <property type="match status" value="1"/>
</dbReference>
<evidence type="ECO:0000313" key="6">
    <source>
        <dbReference type="Proteomes" id="UP000056968"/>
    </source>
</evidence>
<sequence length="160" mass="17715">MPTHRSVVSAATLFEFTNALQPVRRIWVQAVNMALADFGLPASLTSALILAARRGEEGIRQNALAEEVGVNPGAMVRILDQAEAADLLERRDSPDDRRAKIIQALPKGREIARKMEKAVDELRAGILGDLPSQDIETTTRTLRLFEARIGQYLQQERSGR</sequence>
<dbReference type="GO" id="GO:0003700">
    <property type="term" value="F:DNA-binding transcription factor activity"/>
    <property type="evidence" value="ECO:0007669"/>
    <property type="project" value="InterPro"/>
</dbReference>
<dbReference type="GO" id="GO:0003677">
    <property type="term" value="F:DNA binding"/>
    <property type="evidence" value="ECO:0007669"/>
    <property type="project" value="UniProtKB-KW"/>
</dbReference>
<dbReference type="InterPro" id="IPR036390">
    <property type="entry name" value="WH_DNA-bd_sf"/>
</dbReference>
<evidence type="ECO:0000256" key="1">
    <source>
        <dbReference type="ARBA" id="ARBA00023015"/>
    </source>
</evidence>
<organism evidence="5 6">
    <name type="scientific">Sphingobium baderi</name>
    <dbReference type="NCBI Taxonomy" id="1332080"/>
    <lineage>
        <taxon>Bacteria</taxon>
        <taxon>Pseudomonadati</taxon>
        <taxon>Pseudomonadota</taxon>
        <taxon>Alphaproteobacteria</taxon>
        <taxon>Sphingomonadales</taxon>
        <taxon>Sphingomonadaceae</taxon>
        <taxon>Sphingobium</taxon>
    </lineage>
</organism>
<dbReference type="Gene3D" id="1.10.10.10">
    <property type="entry name" value="Winged helix-like DNA-binding domain superfamily/Winged helix DNA-binding domain"/>
    <property type="match status" value="1"/>
</dbReference>
<gene>
    <name evidence="5" type="ORF">ATN00_15595</name>
</gene>
<dbReference type="InterPro" id="IPR000835">
    <property type="entry name" value="HTH_MarR-typ"/>
</dbReference>
<keyword evidence="1" id="KW-0805">Transcription regulation</keyword>
<dbReference type="InterPro" id="IPR036388">
    <property type="entry name" value="WH-like_DNA-bd_sf"/>
</dbReference>
<dbReference type="EMBL" id="CP013264">
    <property type="protein sequence ID" value="ALR21503.1"/>
    <property type="molecule type" value="Genomic_DNA"/>
</dbReference>
<feature type="domain" description="HTH marR-type" evidence="4">
    <location>
        <begin position="13"/>
        <end position="147"/>
    </location>
</feature>
<evidence type="ECO:0000256" key="3">
    <source>
        <dbReference type="ARBA" id="ARBA00023163"/>
    </source>
</evidence>
<keyword evidence="2" id="KW-0238">DNA-binding</keyword>
<dbReference type="PRINTS" id="PR00598">
    <property type="entry name" value="HTHMARR"/>
</dbReference>
<dbReference type="GO" id="GO:0006950">
    <property type="term" value="P:response to stress"/>
    <property type="evidence" value="ECO:0007669"/>
    <property type="project" value="TreeGrafter"/>
</dbReference>
<dbReference type="AlphaFoldDB" id="A0A0S3F1E4"/>
<dbReference type="RefSeq" id="WP_021244034.1">
    <property type="nucleotide sequence ID" value="NZ_CP013264.1"/>
</dbReference>
<name>A0A0S3F1E4_9SPHN</name>
<protein>
    <recommendedName>
        <fullName evidence="4">HTH marR-type domain-containing protein</fullName>
    </recommendedName>
</protein>
<dbReference type="PROSITE" id="PS50995">
    <property type="entry name" value="HTH_MARR_2"/>
    <property type="match status" value="1"/>
</dbReference>
<keyword evidence="3" id="KW-0804">Transcription</keyword>
<dbReference type="STRING" id="1332080.ATN00_15595"/>